<evidence type="ECO:0000256" key="6">
    <source>
        <dbReference type="PIRNR" id="PIRNR018968"/>
    </source>
</evidence>
<feature type="transmembrane region" description="Helical" evidence="6">
    <location>
        <begin position="628"/>
        <end position="647"/>
    </location>
</feature>
<feature type="transmembrane region" description="Helical" evidence="6">
    <location>
        <begin position="284"/>
        <end position="308"/>
    </location>
</feature>
<dbReference type="InterPro" id="IPR003838">
    <property type="entry name" value="ABC3_permease_C"/>
</dbReference>
<dbReference type="AlphaFoldDB" id="A0A412PF98"/>
<dbReference type="GO" id="GO:0055085">
    <property type="term" value="P:transmembrane transport"/>
    <property type="evidence" value="ECO:0007669"/>
    <property type="project" value="UniProtKB-UniRule"/>
</dbReference>
<keyword evidence="2 6" id="KW-1003">Cell membrane</keyword>
<evidence type="ECO:0000313" key="8">
    <source>
        <dbReference type="EMBL" id="RGT56301.1"/>
    </source>
</evidence>
<dbReference type="PIRSF" id="PIRSF018968">
    <property type="entry name" value="ABC_permease_BceB"/>
    <property type="match status" value="1"/>
</dbReference>
<protein>
    <submittedName>
        <fullName evidence="8">ABC transporter permease</fullName>
    </submittedName>
</protein>
<dbReference type="InterPro" id="IPR027022">
    <property type="entry name" value="ABC_permease_BceB-typ"/>
</dbReference>
<accession>A0A412PF98</accession>
<dbReference type="Proteomes" id="UP000284731">
    <property type="component" value="Unassembled WGS sequence"/>
</dbReference>
<organism evidence="8 9">
    <name type="scientific">Solobacterium moorei</name>
    <dbReference type="NCBI Taxonomy" id="102148"/>
    <lineage>
        <taxon>Bacteria</taxon>
        <taxon>Bacillati</taxon>
        <taxon>Bacillota</taxon>
        <taxon>Erysipelotrichia</taxon>
        <taxon>Erysipelotrichales</taxon>
        <taxon>Erysipelotrichaceae</taxon>
        <taxon>Solobacterium</taxon>
    </lineage>
</organism>
<evidence type="ECO:0000259" key="7">
    <source>
        <dbReference type="Pfam" id="PF02687"/>
    </source>
</evidence>
<feature type="transmembrane region" description="Helical" evidence="6">
    <location>
        <begin position="20"/>
        <end position="42"/>
    </location>
</feature>
<feature type="transmembrane region" description="Helical" evidence="6">
    <location>
        <begin position="536"/>
        <end position="557"/>
    </location>
</feature>
<proteinExistence type="inferred from homology"/>
<feature type="transmembrane region" description="Helical" evidence="6">
    <location>
        <begin position="591"/>
        <end position="608"/>
    </location>
</feature>
<feature type="transmembrane region" description="Helical" evidence="6">
    <location>
        <begin position="151"/>
        <end position="172"/>
    </location>
</feature>
<name>A0A412PF98_9FIRM</name>
<dbReference type="Pfam" id="PF02687">
    <property type="entry name" value="FtsX"/>
    <property type="match status" value="1"/>
</dbReference>
<keyword evidence="5 6" id="KW-0472">Membrane</keyword>
<dbReference type="GO" id="GO:0005886">
    <property type="term" value="C:plasma membrane"/>
    <property type="evidence" value="ECO:0007669"/>
    <property type="project" value="UniProtKB-SubCell"/>
</dbReference>
<evidence type="ECO:0000256" key="3">
    <source>
        <dbReference type="ARBA" id="ARBA00022692"/>
    </source>
</evidence>
<comment type="similarity">
    <text evidence="6">Belongs to the ABC-4 integral membrane protein family.</text>
</comment>
<evidence type="ECO:0000256" key="5">
    <source>
        <dbReference type="ARBA" id="ARBA00023136"/>
    </source>
</evidence>
<sequence>MKWGMALGFAKRNLHANRLLEIPFVLSIGIMFLLFNIMVSLLSNEYVKTRHADLPSVIQFGVVLVAIFTFIFIMYANGFLMKRRNKEFALYGILGLEKKHIRKILFIEYFVLFICTLLIGVIGGYIFGKVTFIALNYLLKDAAGRLMDFPFSMTACISTVVLAFVLFVIILVRNNIKIYLATPVQLLGNQHKGEGEPKNRYLFLLLGFILLGAGYAIALTIQGILSSLVYFFSAALLVLLGTYLLYISFSIFILKLQRGNEKYYYKPTHFLSVSGLLYRMKANAVSLASVSILSTGVLITLSATAAIYSTIQKTVDNLMPREYLLSSNETVTTENKNEIEHILYTAANQGLELSNGLDDDYISYGYVTAASRVGNALTALKSEQSQKPYFMIISDLASYNKRTHQQIELNDNEILMCANQKNLLDLDQVKIGDITYTIHKAPNFIPSTYAVESYGIIAKDFTVMKKIGEVLQMKNIGTGEYYTPNITATLNWNLKTNAVDKATYFAAQETYAKENSFYFQTKAKAIKNAYELNGGFLFLGVLIGIIFIVGTVLITYYKQINEGYEDRDKFQIMKKVGLPDQLIHQTSNSQVLWLFLAPLAVAALHSLVASKIVSQLLGLFAVNSYMEYAQMLFAVIGIFSLVYFVIFRLTSRAYYRIVH</sequence>
<dbReference type="InterPro" id="IPR052536">
    <property type="entry name" value="ABC-4_Integral_Memb_Prot"/>
</dbReference>
<feature type="transmembrane region" description="Helical" evidence="6">
    <location>
        <begin position="230"/>
        <end position="254"/>
    </location>
</feature>
<keyword evidence="4 6" id="KW-1133">Transmembrane helix</keyword>
<reference evidence="8 9" key="1">
    <citation type="submission" date="2018-08" db="EMBL/GenBank/DDBJ databases">
        <title>A genome reference for cultivated species of the human gut microbiota.</title>
        <authorList>
            <person name="Zou Y."/>
            <person name="Xue W."/>
            <person name="Luo G."/>
        </authorList>
    </citation>
    <scope>NUCLEOTIDE SEQUENCE [LARGE SCALE GENOMIC DNA]</scope>
    <source>
        <strain evidence="8 9">AF18-46</strain>
    </source>
</reference>
<evidence type="ECO:0000256" key="1">
    <source>
        <dbReference type="ARBA" id="ARBA00004651"/>
    </source>
</evidence>
<dbReference type="PANTHER" id="PTHR46795:SF3">
    <property type="entry name" value="ABC TRANSPORTER PERMEASE"/>
    <property type="match status" value="1"/>
</dbReference>
<evidence type="ECO:0000256" key="4">
    <source>
        <dbReference type="ARBA" id="ARBA00022989"/>
    </source>
</evidence>
<keyword evidence="3 6" id="KW-0812">Transmembrane</keyword>
<feature type="transmembrane region" description="Helical" evidence="6">
    <location>
        <begin position="201"/>
        <end position="224"/>
    </location>
</feature>
<evidence type="ECO:0000313" key="9">
    <source>
        <dbReference type="Proteomes" id="UP000284731"/>
    </source>
</evidence>
<feature type="transmembrane region" description="Helical" evidence="6">
    <location>
        <begin position="54"/>
        <end position="76"/>
    </location>
</feature>
<feature type="transmembrane region" description="Helical" evidence="6">
    <location>
        <begin position="106"/>
        <end position="139"/>
    </location>
</feature>
<gene>
    <name evidence="8" type="ORF">DWX20_05720</name>
</gene>
<dbReference type="RefSeq" id="WP_118764804.1">
    <property type="nucleotide sequence ID" value="NZ_CABJCF010000002.1"/>
</dbReference>
<keyword evidence="6" id="KW-0813">Transport</keyword>
<feature type="domain" description="ABC3 transporter permease C-terminal" evidence="7">
    <location>
        <begin position="62"/>
        <end position="175"/>
    </location>
</feature>
<comment type="caution">
    <text evidence="8">The sequence shown here is derived from an EMBL/GenBank/DDBJ whole genome shotgun (WGS) entry which is preliminary data.</text>
</comment>
<dbReference type="EMBL" id="QRWX01000002">
    <property type="protein sequence ID" value="RGT56301.1"/>
    <property type="molecule type" value="Genomic_DNA"/>
</dbReference>
<evidence type="ECO:0000256" key="2">
    <source>
        <dbReference type="ARBA" id="ARBA00022475"/>
    </source>
</evidence>
<dbReference type="PANTHER" id="PTHR46795">
    <property type="entry name" value="ABC TRANSPORTER PERMEASE-RELATED-RELATED"/>
    <property type="match status" value="1"/>
</dbReference>
<comment type="subcellular location">
    <subcellularLocation>
        <location evidence="1 6">Cell membrane</location>
        <topology evidence="1 6">Multi-pass membrane protein</topology>
    </subcellularLocation>
</comment>